<keyword evidence="3" id="KW-1185">Reference proteome</keyword>
<dbReference type="Proteomes" id="UP001206128">
    <property type="component" value="Unassembled WGS sequence"/>
</dbReference>
<evidence type="ECO:0000313" key="2">
    <source>
        <dbReference type="EMBL" id="MCP2166838.1"/>
    </source>
</evidence>
<proteinExistence type="predicted"/>
<gene>
    <name evidence="2" type="ORF">LX83_003710</name>
</gene>
<dbReference type="InterPro" id="IPR014922">
    <property type="entry name" value="YdhG-like"/>
</dbReference>
<reference evidence="2" key="1">
    <citation type="submission" date="2022-06" db="EMBL/GenBank/DDBJ databases">
        <title>Genomic Encyclopedia of Archaeal and Bacterial Type Strains, Phase II (KMG-II): from individual species to whole genera.</title>
        <authorList>
            <person name="Goeker M."/>
        </authorList>
    </citation>
    <scope>NUCLEOTIDE SEQUENCE</scope>
    <source>
        <strain evidence="2">DSM 43935</strain>
    </source>
</reference>
<protein>
    <recommendedName>
        <fullName evidence="1">YdhG-like domain-containing protein</fullName>
    </recommendedName>
</protein>
<organism evidence="2 3">
    <name type="scientific">Goodfellowiella coeruleoviolacea</name>
    <dbReference type="NCBI Taxonomy" id="334858"/>
    <lineage>
        <taxon>Bacteria</taxon>
        <taxon>Bacillati</taxon>
        <taxon>Actinomycetota</taxon>
        <taxon>Actinomycetes</taxon>
        <taxon>Pseudonocardiales</taxon>
        <taxon>Pseudonocardiaceae</taxon>
        <taxon>Goodfellowiella</taxon>
    </lineage>
</organism>
<evidence type="ECO:0000259" key="1">
    <source>
        <dbReference type="Pfam" id="PF08818"/>
    </source>
</evidence>
<dbReference type="Pfam" id="PF08818">
    <property type="entry name" value="DUF1801"/>
    <property type="match status" value="1"/>
</dbReference>
<evidence type="ECO:0000313" key="3">
    <source>
        <dbReference type="Proteomes" id="UP001206128"/>
    </source>
</evidence>
<sequence length="118" mass="12475">MATFTTVEDYTAALPEAQRAIADTLLPLINAVLPGVGAIWHGHPVWSLGGAPGRSPVCLVKGYPGYLTFGFWRGQEIADGSGRLEPGARAMAGVRLRSPADVDADLFTTWLRAARALG</sequence>
<feature type="domain" description="YdhG-like" evidence="1">
    <location>
        <begin position="18"/>
        <end position="114"/>
    </location>
</feature>
<dbReference type="EMBL" id="JAMTCK010000008">
    <property type="protein sequence ID" value="MCP2166838.1"/>
    <property type="molecule type" value="Genomic_DNA"/>
</dbReference>
<accession>A0AAE3KLS1</accession>
<dbReference type="RefSeq" id="WP_253773119.1">
    <property type="nucleotide sequence ID" value="NZ_JAMTCK010000008.1"/>
</dbReference>
<comment type="caution">
    <text evidence="2">The sequence shown here is derived from an EMBL/GenBank/DDBJ whole genome shotgun (WGS) entry which is preliminary data.</text>
</comment>
<name>A0AAE3KLS1_9PSEU</name>
<dbReference type="SUPFAM" id="SSF159888">
    <property type="entry name" value="YdhG-like"/>
    <property type="match status" value="1"/>
</dbReference>
<dbReference type="AlphaFoldDB" id="A0AAE3KLS1"/>